<dbReference type="PROSITE" id="PS51197">
    <property type="entry name" value="HTH_RRF2_2"/>
    <property type="match status" value="1"/>
</dbReference>
<dbReference type="PANTHER" id="PTHR33221:SF15">
    <property type="entry name" value="HTH-TYPE TRANSCRIPTIONAL REGULATOR YWGB-RELATED"/>
    <property type="match status" value="1"/>
</dbReference>
<sequence>MKLSSGWEQAVYVLLILGRLPEQSVIKSNSLAERLSVSPSYLSKIMKSLVNEGLVKSSLGKKGGFTLAKPLSDISFYDVFLAIEGRGKIFASQQLLINFLGTEGNKAKKCSVTEALDNIESTLVTTLSAVHLDKVAQQTSENYSLKDLDHWIQEHLS</sequence>
<proteinExistence type="predicted"/>
<protein>
    <submittedName>
        <fullName evidence="1">Rrf2 family transcriptional regulator</fullName>
    </submittedName>
</protein>
<dbReference type="Pfam" id="PF02082">
    <property type="entry name" value="Rrf2"/>
    <property type="match status" value="1"/>
</dbReference>
<dbReference type="InterPro" id="IPR036390">
    <property type="entry name" value="WH_DNA-bd_sf"/>
</dbReference>
<dbReference type="Proteomes" id="UP000245021">
    <property type="component" value="Unassembled WGS sequence"/>
</dbReference>
<dbReference type="NCBIfam" id="TIGR00738">
    <property type="entry name" value="rrf2_super"/>
    <property type="match status" value="1"/>
</dbReference>
<accession>A0A2R5HFG3</accession>
<dbReference type="SUPFAM" id="SSF46785">
    <property type="entry name" value="Winged helix' DNA-binding domain"/>
    <property type="match status" value="1"/>
</dbReference>
<dbReference type="InterPro" id="IPR030489">
    <property type="entry name" value="TR_Rrf2-type_CS"/>
</dbReference>
<name>A0A2R5HFG3_9LACT</name>
<gene>
    <name evidence="1" type="ORF">NtB2_00148</name>
</gene>
<dbReference type="Gene3D" id="1.10.10.10">
    <property type="entry name" value="Winged helix-like DNA-binding domain superfamily/Winged helix DNA-binding domain"/>
    <property type="match status" value="1"/>
</dbReference>
<reference evidence="1 2" key="1">
    <citation type="journal article" date="2018" name="Genome Announc.">
        <title>Draft Genome Sequence of Lactococcus sp. Strain NtB2 (JCM 32569), Isolated from the Gut of the Higher Termite Nasutitermes takasagoensis.</title>
        <authorList>
            <person name="Noda S."/>
            <person name="Aihara C."/>
            <person name="Yuki M."/>
            <person name="Ohkuma M."/>
        </authorList>
    </citation>
    <scope>NUCLEOTIDE SEQUENCE [LARGE SCALE GENOMIC DNA]</scope>
    <source>
        <strain evidence="1 2">NtB2</strain>
    </source>
</reference>
<dbReference type="PANTHER" id="PTHR33221">
    <property type="entry name" value="WINGED HELIX-TURN-HELIX TRANSCRIPTIONAL REGULATOR, RRF2 FAMILY"/>
    <property type="match status" value="1"/>
</dbReference>
<dbReference type="InterPro" id="IPR000944">
    <property type="entry name" value="Tscrpt_reg_Rrf2"/>
</dbReference>
<keyword evidence="2" id="KW-1185">Reference proteome</keyword>
<organism evidence="1 2">
    <name type="scientific">Lactococcus termiticola</name>
    <dbReference type="NCBI Taxonomy" id="2169526"/>
    <lineage>
        <taxon>Bacteria</taxon>
        <taxon>Bacillati</taxon>
        <taxon>Bacillota</taxon>
        <taxon>Bacilli</taxon>
        <taxon>Lactobacillales</taxon>
        <taxon>Streptococcaceae</taxon>
        <taxon>Lactococcus</taxon>
    </lineage>
</organism>
<evidence type="ECO:0000313" key="2">
    <source>
        <dbReference type="Proteomes" id="UP000245021"/>
    </source>
</evidence>
<dbReference type="GO" id="GO:0003700">
    <property type="term" value="F:DNA-binding transcription factor activity"/>
    <property type="evidence" value="ECO:0007669"/>
    <property type="project" value="TreeGrafter"/>
</dbReference>
<dbReference type="InterPro" id="IPR036388">
    <property type="entry name" value="WH-like_DNA-bd_sf"/>
</dbReference>
<evidence type="ECO:0000313" key="1">
    <source>
        <dbReference type="EMBL" id="GBG96045.1"/>
    </source>
</evidence>
<dbReference type="RefSeq" id="WP_109245033.1">
    <property type="nucleotide sequence ID" value="NZ_BFFO01000001.1"/>
</dbReference>
<dbReference type="AlphaFoldDB" id="A0A2R5HFG3"/>
<comment type="caution">
    <text evidence="1">The sequence shown here is derived from an EMBL/GenBank/DDBJ whole genome shotgun (WGS) entry which is preliminary data.</text>
</comment>
<dbReference type="PROSITE" id="PS01332">
    <property type="entry name" value="HTH_RRF2_1"/>
    <property type="match status" value="1"/>
</dbReference>
<dbReference type="GO" id="GO:0005829">
    <property type="term" value="C:cytosol"/>
    <property type="evidence" value="ECO:0007669"/>
    <property type="project" value="TreeGrafter"/>
</dbReference>
<dbReference type="EMBL" id="BFFO01000001">
    <property type="protein sequence ID" value="GBG96045.1"/>
    <property type="molecule type" value="Genomic_DNA"/>
</dbReference>
<dbReference type="OrthoDB" id="9808360at2"/>